<evidence type="ECO:0000313" key="2">
    <source>
        <dbReference type="Proteomes" id="UP000325945"/>
    </source>
</evidence>
<sequence length="130" mass="14142">MILGCLGRGSSLMSVRPERACATTFLLLGVCILAVLGCPQLCNCFILGQYSSTGACWPMTHFVGIHKAYIVFSIIGVYDIGELGCIPDGLSGIQLQDIWFCASMRRVNNSMVRINQISMASEQPGVFMKK</sequence>
<gene>
    <name evidence="1" type="ORF">BDV39DRAFT_165604</name>
</gene>
<evidence type="ECO:0000313" key="1">
    <source>
        <dbReference type="EMBL" id="KAE8333284.1"/>
    </source>
</evidence>
<reference evidence="2" key="1">
    <citation type="submission" date="2019-04" db="EMBL/GenBank/DDBJ databases">
        <title>Friends and foes A comparative genomics studyof 23 Aspergillus species from section Flavi.</title>
        <authorList>
            <consortium name="DOE Joint Genome Institute"/>
            <person name="Kjaerbolling I."/>
            <person name="Vesth T."/>
            <person name="Frisvad J.C."/>
            <person name="Nybo J.L."/>
            <person name="Theobald S."/>
            <person name="Kildgaard S."/>
            <person name="Isbrandt T."/>
            <person name="Kuo A."/>
            <person name="Sato A."/>
            <person name="Lyhne E.K."/>
            <person name="Kogle M.E."/>
            <person name="Wiebenga A."/>
            <person name="Kun R.S."/>
            <person name="Lubbers R.J."/>
            <person name="Makela M.R."/>
            <person name="Barry K."/>
            <person name="Chovatia M."/>
            <person name="Clum A."/>
            <person name="Daum C."/>
            <person name="Haridas S."/>
            <person name="He G."/>
            <person name="LaButti K."/>
            <person name="Lipzen A."/>
            <person name="Mondo S."/>
            <person name="Riley R."/>
            <person name="Salamov A."/>
            <person name="Simmons B.A."/>
            <person name="Magnuson J.K."/>
            <person name="Henrissat B."/>
            <person name="Mortensen U.H."/>
            <person name="Larsen T.O."/>
            <person name="Devries R.P."/>
            <person name="Grigoriev I.V."/>
            <person name="Machida M."/>
            <person name="Baker S.E."/>
            <person name="Andersen M.R."/>
        </authorList>
    </citation>
    <scope>NUCLEOTIDE SEQUENCE [LARGE SCALE GENOMIC DNA]</scope>
    <source>
        <strain evidence="2">CBS 130017</strain>
    </source>
</reference>
<dbReference type="EMBL" id="ML741762">
    <property type="protein sequence ID" value="KAE8333284.1"/>
    <property type="molecule type" value="Genomic_DNA"/>
</dbReference>
<keyword evidence="2" id="KW-1185">Reference proteome</keyword>
<proteinExistence type="predicted"/>
<dbReference type="Proteomes" id="UP000325945">
    <property type="component" value="Unassembled WGS sequence"/>
</dbReference>
<dbReference type="AlphaFoldDB" id="A0A5N6XJ71"/>
<name>A0A5N6XJ71_9EURO</name>
<protein>
    <submittedName>
        <fullName evidence="1">Uncharacterized protein</fullName>
    </submittedName>
</protein>
<accession>A0A5N6XJ71</accession>
<organism evidence="1 2">
    <name type="scientific">Aspergillus sergii</name>
    <dbReference type="NCBI Taxonomy" id="1034303"/>
    <lineage>
        <taxon>Eukaryota</taxon>
        <taxon>Fungi</taxon>
        <taxon>Dikarya</taxon>
        <taxon>Ascomycota</taxon>
        <taxon>Pezizomycotina</taxon>
        <taxon>Eurotiomycetes</taxon>
        <taxon>Eurotiomycetidae</taxon>
        <taxon>Eurotiales</taxon>
        <taxon>Aspergillaceae</taxon>
        <taxon>Aspergillus</taxon>
        <taxon>Aspergillus subgen. Circumdati</taxon>
    </lineage>
</organism>